<organism evidence="1 2">
    <name type="scientific">Aeromicrobium wangtongii</name>
    <dbReference type="NCBI Taxonomy" id="2969247"/>
    <lineage>
        <taxon>Bacteria</taxon>
        <taxon>Bacillati</taxon>
        <taxon>Actinomycetota</taxon>
        <taxon>Actinomycetes</taxon>
        <taxon>Propionibacteriales</taxon>
        <taxon>Nocardioidaceae</taxon>
        <taxon>Aeromicrobium</taxon>
    </lineage>
</organism>
<protein>
    <submittedName>
        <fullName evidence="1">Uncharacterized protein</fullName>
    </submittedName>
</protein>
<name>A0ABY5MFZ5_9ACTN</name>
<keyword evidence="2" id="KW-1185">Reference proteome</keyword>
<dbReference type="RefSeq" id="WP_232398626.1">
    <property type="nucleotide sequence ID" value="NZ_CP102173.1"/>
</dbReference>
<evidence type="ECO:0000313" key="1">
    <source>
        <dbReference type="EMBL" id="UUP14771.1"/>
    </source>
</evidence>
<accession>A0ABY5MFZ5</accession>
<gene>
    <name evidence="1" type="ORF">NQV15_05525</name>
</gene>
<dbReference type="Proteomes" id="UP001316184">
    <property type="component" value="Chromosome"/>
</dbReference>
<dbReference type="EMBL" id="CP102173">
    <property type="protein sequence ID" value="UUP14771.1"/>
    <property type="molecule type" value="Genomic_DNA"/>
</dbReference>
<sequence length="80" mass="9115">MSKELLERTDIMYNDFTVQLEQQRREHELAETLEHRRVAAERAVQQQGSRLGLLAFWARSARANRANRAAGGLPVGPVRS</sequence>
<evidence type="ECO:0000313" key="2">
    <source>
        <dbReference type="Proteomes" id="UP001316184"/>
    </source>
</evidence>
<proteinExistence type="predicted"/>
<reference evidence="1 2" key="1">
    <citation type="submission" date="2022-08" db="EMBL/GenBank/DDBJ databases">
        <title>novel species in genus Aeromicrobium.</title>
        <authorList>
            <person name="Ye L."/>
        </authorList>
    </citation>
    <scope>NUCLEOTIDE SEQUENCE [LARGE SCALE GENOMIC DNA]</scope>
    <source>
        <strain evidence="2">zg-Y1379</strain>
    </source>
</reference>